<evidence type="ECO:0000313" key="3">
    <source>
        <dbReference type="Proteomes" id="UP001500305"/>
    </source>
</evidence>
<organism evidence="2 3">
    <name type="scientific">Kitasatospora cystarginea</name>
    <dbReference type="NCBI Taxonomy" id="58350"/>
    <lineage>
        <taxon>Bacteria</taxon>
        <taxon>Bacillati</taxon>
        <taxon>Actinomycetota</taxon>
        <taxon>Actinomycetes</taxon>
        <taxon>Kitasatosporales</taxon>
        <taxon>Streptomycetaceae</taxon>
        <taxon>Kitasatospora</taxon>
    </lineage>
</organism>
<dbReference type="PANTHER" id="PTHR15462:SF8">
    <property type="entry name" value="SERINE PROTEASE"/>
    <property type="match status" value="1"/>
</dbReference>
<dbReference type="PROSITE" id="PS00134">
    <property type="entry name" value="TRYPSIN_HIS"/>
    <property type="match status" value="1"/>
</dbReference>
<dbReference type="Pfam" id="PF13365">
    <property type="entry name" value="Trypsin_2"/>
    <property type="match status" value="1"/>
</dbReference>
<dbReference type="Proteomes" id="UP001500305">
    <property type="component" value="Unassembled WGS sequence"/>
</dbReference>
<evidence type="ECO:0000256" key="1">
    <source>
        <dbReference type="ARBA" id="ARBA00022729"/>
    </source>
</evidence>
<sequence length="260" mass="27324">MARVRQSGSTIARRGPGGPAALLAVLLAATGCTPSAGIAPEDNGNIPSSRPAPDGELNNRIGALFVGDLDGQRACTASVVDSPHRNLLVTAAHCVYTSELGRLDNMVFAPGYRNGRAPYGAWTLESITTDPHWTSDEDPEYDVAFVTVAPVNGKQIEDALGGNPISTDQGFDVPVSVTGYPNDHQDPITCTAPTKKFTDTQERFDCGGYTNGTSGSPWLTAAGKVIGVIGGYQQGGDTDQTSYSITFDQRVANLYRKATG</sequence>
<dbReference type="SUPFAM" id="SSF50494">
    <property type="entry name" value="Trypsin-like serine proteases"/>
    <property type="match status" value="1"/>
</dbReference>
<dbReference type="EMBL" id="BAAATR010000001">
    <property type="protein sequence ID" value="GAA2227520.1"/>
    <property type="molecule type" value="Genomic_DNA"/>
</dbReference>
<dbReference type="PANTHER" id="PTHR15462">
    <property type="entry name" value="SERINE PROTEASE"/>
    <property type="match status" value="1"/>
</dbReference>
<dbReference type="InterPro" id="IPR050966">
    <property type="entry name" value="Glutamyl_endopeptidase"/>
</dbReference>
<protein>
    <submittedName>
        <fullName evidence="2">Trypsin-like peptidase domain-containing protein</fullName>
    </submittedName>
</protein>
<reference evidence="2 3" key="1">
    <citation type="journal article" date="2019" name="Int. J. Syst. Evol. Microbiol.">
        <title>The Global Catalogue of Microorganisms (GCM) 10K type strain sequencing project: providing services to taxonomists for standard genome sequencing and annotation.</title>
        <authorList>
            <consortium name="The Broad Institute Genomics Platform"/>
            <consortium name="The Broad Institute Genome Sequencing Center for Infectious Disease"/>
            <person name="Wu L."/>
            <person name="Ma J."/>
        </authorList>
    </citation>
    <scope>NUCLEOTIDE SEQUENCE [LARGE SCALE GENOMIC DNA]</scope>
    <source>
        <strain evidence="2 3">JCM 7356</strain>
    </source>
</reference>
<dbReference type="RefSeq" id="WP_344634370.1">
    <property type="nucleotide sequence ID" value="NZ_BAAATR010000001.1"/>
</dbReference>
<proteinExistence type="predicted"/>
<keyword evidence="3" id="KW-1185">Reference proteome</keyword>
<dbReference type="PROSITE" id="PS51257">
    <property type="entry name" value="PROKAR_LIPOPROTEIN"/>
    <property type="match status" value="1"/>
</dbReference>
<gene>
    <name evidence="2" type="ORF">GCM10010430_03800</name>
</gene>
<comment type="caution">
    <text evidence="2">The sequence shown here is derived from an EMBL/GenBank/DDBJ whole genome shotgun (WGS) entry which is preliminary data.</text>
</comment>
<accession>A0ABN3DD15</accession>
<evidence type="ECO:0000313" key="2">
    <source>
        <dbReference type="EMBL" id="GAA2227520.1"/>
    </source>
</evidence>
<name>A0ABN3DD15_9ACTN</name>
<dbReference type="InterPro" id="IPR043504">
    <property type="entry name" value="Peptidase_S1_PA_chymotrypsin"/>
</dbReference>
<dbReference type="InterPro" id="IPR018114">
    <property type="entry name" value="TRYPSIN_HIS"/>
</dbReference>
<dbReference type="Gene3D" id="2.40.10.10">
    <property type="entry name" value="Trypsin-like serine proteases"/>
    <property type="match status" value="2"/>
</dbReference>
<dbReference type="InterPro" id="IPR009003">
    <property type="entry name" value="Peptidase_S1_PA"/>
</dbReference>
<keyword evidence="1" id="KW-0732">Signal</keyword>